<dbReference type="EMBL" id="JAJFAZ020000005">
    <property type="protein sequence ID" value="KAI5329196.1"/>
    <property type="molecule type" value="Genomic_DNA"/>
</dbReference>
<accession>A0AAD4Z1C4</accession>
<dbReference type="AlphaFoldDB" id="A0AAD4Z1C4"/>
<evidence type="ECO:0000313" key="1">
    <source>
        <dbReference type="EMBL" id="KAI5329196.1"/>
    </source>
</evidence>
<protein>
    <submittedName>
        <fullName evidence="1">Uncharacterized protein</fullName>
    </submittedName>
</protein>
<evidence type="ECO:0000313" key="2">
    <source>
        <dbReference type="Proteomes" id="UP001054821"/>
    </source>
</evidence>
<comment type="caution">
    <text evidence="1">The sequence shown here is derived from an EMBL/GenBank/DDBJ whole genome shotgun (WGS) entry which is preliminary data.</text>
</comment>
<keyword evidence="2" id="KW-1185">Reference proteome</keyword>
<dbReference type="Proteomes" id="UP001054821">
    <property type="component" value="Chromosome 5"/>
</dbReference>
<sequence>MSIDHFLDLCNAEQLLRYQEEIERVTSGVNGIREGKFRPFRAITPNLTSIDCCCEKGDFRRDRSRNWPQQTNF</sequence>
<gene>
    <name evidence="1" type="ORF">L3X38_028593</name>
</gene>
<reference evidence="1 2" key="1">
    <citation type="journal article" date="2022" name="G3 (Bethesda)">
        <title>Whole-genome sequence and methylome profiling of the almond [Prunus dulcis (Mill.) D.A. Webb] cultivar 'Nonpareil'.</title>
        <authorList>
            <person name="D'Amico-Willman K.M."/>
            <person name="Ouma W.Z."/>
            <person name="Meulia T."/>
            <person name="Sideli G.M."/>
            <person name="Gradziel T.M."/>
            <person name="Fresnedo-Ramirez J."/>
        </authorList>
    </citation>
    <scope>NUCLEOTIDE SEQUENCE [LARGE SCALE GENOMIC DNA]</scope>
    <source>
        <strain evidence="1">Clone GOH B32 T37-40</strain>
    </source>
</reference>
<organism evidence="1 2">
    <name type="scientific">Prunus dulcis</name>
    <name type="common">Almond</name>
    <name type="synonym">Amygdalus dulcis</name>
    <dbReference type="NCBI Taxonomy" id="3755"/>
    <lineage>
        <taxon>Eukaryota</taxon>
        <taxon>Viridiplantae</taxon>
        <taxon>Streptophyta</taxon>
        <taxon>Embryophyta</taxon>
        <taxon>Tracheophyta</taxon>
        <taxon>Spermatophyta</taxon>
        <taxon>Magnoliopsida</taxon>
        <taxon>eudicotyledons</taxon>
        <taxon>Gunneridae</taxon>
        <taxon>Pentapetalae</taxon>
        <taxon>rosids</taxon>
        <taxon>fabids</taxon>
        <taxon>Rosales</taxon>
        <taxon>Rosaceae</taxon>
        <taxon>Amygdaloideae</taxon>
        <taxon>Amygdaleae</taxon>
        <taxon>Prunus</taxon>
    </lineage>
</organism>
<proteinExistence type="predicted"/>
<name>A0AAD4Z1C4_PRUDU</name>